<sequence length="95" mass="11198">MYSDGKRANFTGHSLDKKPSKVIVIKTFGKTAFHTKRENRKIYSHEISKLLPILLFFRKDVNWSEEIRNHKWIWSKVARLRSSRDTAETTYGTKA</sequence>
<proteinExistence type="predicted"/>
<name>A0A0V1DQN9_TRIPS</name>
<comment type="caution">
    <text evidence="1">The sequence shown here is derived from an EMBL/GenBank/DDBJ whole genome shotgun (WGS) entry which is preliminary data.</text>
</comment>
<dbReference type="EMBL" id="JYDR01000806">
    <property type="protein sequence ID" value="KRY63868.1"/>
    <property type="molecule type" value="Genomic_DNA"/>
</dbReference>
<accession>A0A0V1DQN9</accession>
<protein>
    <submittedName>
        <fullName evidence="1">Uncharacterized protein</fullName>
    </submittedName>
</protein>
<organism evidence="1 2">
    <name type="scientific">Trichinella pseudospiralis</name>
    <name type="common">Parasitic roundworm</name>
    <dbReference type="NCBI Taxonomy" id="6337"/>
    <lineage>
        <taxon>Eukaryota</taxon>
        <taxon>Metazoa</taxon>
        <taxon>Ecdysozoa</taxon>
        <taxon>Nematoda</taxon>
        <taxon>Enoplea</taxon>
        <taxon>Dorylaimia</taxon>
        <taxon>Trichinellida</taxon>
        <taxon>Trichinellidae</taxon>
        <taxon>Trichinella</taxon>
    </lineage>
</organism>
<reference evidence="1 2" key="1">
    <citation type="submission" date="2015-01" db="EMBL/GenBank/DDBJ databases">
        <title>Evolution of Trichinella species and genotypes.</title>
        <authorList>
            <person name="Korhonen P.K."/>
            <person name="Edoardo P."/>
            <person name="Giuseppe L.R."/>
            <person name="Gasser R.B."/>
        </authorList>
    </citation>
    <scope>NUCLEOTIDE SEQUENCE [LARGE SCALE GENOMIC DNA]</scope>
    <source>
        <strain evidence="1">ISS13</strain>
    </source>
</reference>
<evidence type="ECO:0000313" key="1">
    <source>
        <dbReference type="EMBL" id="KRY63868.1"/>
    </source>
</evidence>
<gene>
    <name evidence="1" type="ORF">T4A_12777</name>
</gene>
<dbReference type="Proteomes" id="UP000054632">
    <property type="component" value="Unassembled WGS sequence"/>
</dbReference>
<evidence type="ECO:0000313" key="2">
    <source>
        <dbReference type="Proteomes" id="UP000054632"/>
    </source>
</evidence>
<dbReference type="AlphaFoldDB" id="A0A0V1DQN9"/>